<dbReference type="InterPro" id="IPR050109">
    <property type="entry name" value="HTH-type_TetR-like_transc_reg"/>
</dbReference>
<protein>
    <submittedName>
        <fullName evidence="6">TetR/AcrR family transcriptional regulator</fullName>
    </submittedName>
</protein>
<evidence type="ECO:0000256" key="2">
    <source>
        <dbReference type="ARBA" id="ARBA00023125"/>
    </source>
</evidence>
<dbReference type="GO" id="GO:0003700">
    <property type="term" value="F:DNA-binding transcription factor activity"/>
    <property type="evidence" value="ECO:0007669"/>
    <property type="project" value="TreeGrafter"/>
</dbReference>
<evidence type="ECO:0000313" key="6">
    <source>
        <dbReference type="EMBL" id="UWZ54488.1"/>
    </source>
</evidence>
<evidence type="ECO:0000256" key="1">
    <source>
        <dbReference type="ARBA" id="ARBA00023015"/>
    </source>
</evidence>
<feature type="DNA-binding region" description="H-T-H motif" evidence="4">
    <location>
        <begin position="30"/>
        <end position="49"/>
    </location>
</feature>
<sequence>MPRVRTTETADRIRAVAMELIAEKGVAQASLREIAERVGISKPALYYHFASREDLVRSLFQPLVDDVSALLDDLESGRWPGDLTDRRAVLGAYFDVTYAHRDITKMVMQDPSVLADLNLAAAVTDWGRRLTTLLFGPAPTLAQQTRARVAVGGLGDCTVMFTGVPKEELKTAVLDAVCATLG</sequence>
<dbReference type="PROSITE" id="PS50977">
    <property type="entry name" value="HTH_TETR_2"/>
    <property type="match status" value="1"/>
</dbReference>
<keyword evidence="3" id="KW-0804">Transcription</keyword>
<dbReference type="KEGG" id="daur:Daura_50035"/>
<dbReference type="EMBL" id="CP073767">
    <property type="protein sequence ID" value="UWZ54488.1"/>
    <property type="molecule type" value="Genomic_DNA"/>
</dbReference>
<dbReference type="PRINTS" id="PR00455">
    <property type="entry name" value="HTHTETR"/>
</dbReference>
<gene>
    <name evidence="6" type="ORF">Daura_50035</name>
</gene>
<dbReference type="PANTHER" id="PTHR30055:SF234">
    <property type="entry name" value="HTH-TYPE TRANSCRIPTIONAL REGULATOR BETI"/>
    <property type="match status" value="1"/>
</dbReference>
<dbReference type="InterPro" id="IPR009057">
    <property type="entry name" value="Homeodomain-like_sf"/>
</dbReference>
<dbReference type="AlphaFoldDB" id="A0A9Q9MCX9"/>
<dbReference type="PANTHER" id="PTHR30055">
    <property type="entry name" value="HTH-TYPE TRANSCRIPTIONAL REGULATOR RUTR"/>
    <property type="match status" value="1"/>
</dbReference>
<dbReference type="GO" id="GO:0000976">
    <property type="term" value="F:transcription cis-regulatory region binding"/>
    <property type="evidence" value="ECO:0007669"/>
    <property type="project" value="TreeGrafter"/>
</dbReference>
<dbReference type="OrthoDB" id="3186364at2"/>
<accession>A0A9Q9MCX9</accession>
<keyword evidence="7" id="KW-1185">Reference proteome</keyword>
<feature type="domain" description="HTH tetR-type" evidence="5">
    <location>
        <begin position="7"/>
        <end position="67"/>
    </location>
</feature>
<reference evidence="6" key="1">
    <citation type="submission" date="2021-04" db="EMBL/GenBank/DDBJ databases">
        <title>Dactylosporangium aurantiacum NRRL B-8018 full assembly.</title>
        <authorList>
            <person name="Hartkoorn R.C."/>
            <person name="Beaudoing E."/>
            <person name="Hot D."/>
        </authorList>
    </citation>
    <scope>NUCLEOTIDE SEQUENCE</scope>
    <source>
        <strain evidence="6">NRRL B-8018</strain>
    </source>
</reference>
<dbReference type="SUPFAM" id="SSF46689">
    <property type="entry name" value="Homeodomain-like"/>
    <property type="match status" value="1"/>
</dbReference>
<dbReference type="Gene3D" id="1.10.357.10">
    <property type="entry name" value="Tetracycline Repressor, domain 2"/>
    <property type="match status" value="1"/>
</dbReference>
<evidence type="ECO:0000256" key="4">
    <source>
        <dbReference type="PROSITE-ProRule" id="PRU00335"/>
    </source>
</evidence>
<keyword evidence="1" id="KW-0805">Transcription regulation</keyword>
<evidence type="ECO:0000313" key="7">
    <source>
        <dbReference type="Proteomes" id="UP001058003"/>
    </source>
</evidence>
<dbReference type="InterPro" id="IPR001647">
    <property type="entry name" value="HTH_TetR"/>
</dbReference>
<proteinExistence type="predicted"/>
<keyword evidence="2 4" id="KW-0238">DNA-binding</keyword>
<name>A0A9Q9MCX9_9ACTN</name>
<evidence type="ECO:0000256" key="3">
    <source>
        <dbReference type="ARBA" id="ARBA00023163"/>
    </source>
</evidence>
<dbReference type="Proteomes" id="UP001058003">
    <property type="component" value="Chromosome"/>
</dbReference>
<evidence type="ECO:0000259" key="5">
    <source>
        <dbReference type="PROSITE" id="PS50977"/>
    </source>
</evidence>
<organism evidence="6 7">
    <name type="scientific">Dactylosporangium aurantiacum</name>
    <dbReference type="NCBI Taxonomy" id="35754"/>
    <lineage>
        <taxon>Bacteria</taxon>
        <taxon>Bacillati</taxon>
        <taxon>Actinomycetota</taxon>
        <taxon>Actinomycetes</taxon>
        <taxon>Micromonosporales</taxon>
        <taxon>Micromonosporaceae</taxon>
        <taxon>Dactylosporangium</taxon>
    </lineage>
</organism>
<dbReference type="RefSeq" id="WP_033362739.1">
    <property type="nucleotide sequence ID" value="NZ_CP073767.1"/>
</dbReference>
<dbReference type="Pfam" id="PF00440">
    <property type="entry name" value="TetR_N"/>
    <property type="match status" value="1"/>
</dbReference>